<dbReference type="Gene3D" id="3.40.430.10">
    <property type="entry name" value="Dihydrofolate Reductase, subunit A"/>
    <property type="match status" value="1"/>
</dbReference>
<comment type="catalytic activity">
    <reaction evidence="12">
        <text>5-amino-6-(5-phospho-D-ribitylamino)uracil + NADP(+) = 5-amino-6-(5-phospho-D-ribosylamino)uracil + NADPH + H(+)</text>
        <dbReference type="Rhea" id="RHEA:17845"/>
        <dbReference type="ChEBI" id="CHEBI:15378"/>
        <dbReference type="ChEBI" id="CHEBI:57783"/>
        <dbReference type="ChEBI" id="CHEBI:58349"/>
        <dbReference type="ChEBI" id="CHEBI:58421"/>
        <dbReference type="ChEBI" id="CHEBI:58453"/>
        <dbReference type="EC" id="1.1.1.193"/>
    </reaction>
</comment>
<dbReference type="InterPro" id="IPR004794">
    <property type="entry name" value="Eubact_RibD"/>
</dbReference>
<accession>A0A7G8BQ92</accession>
<dbReference type="Pfam" id="PF00383">
    <property type="entry name" value="dCMP_cyt_deam_1"/>
    <property type="match status" value="1"/>
</dbReference>
<feature type="active site" description="Proton donor" evidence="13">
    <location>
        <position position="47"/>
    </location>
</feature>
<gene>
    <name evidence="17" type="primary">ribD</name>
    <name evidence="17" type="ORF">H7849_00810</name>
</gene>
<feature type="binding site" evidence="15">
    <location>
        <position position="70"/>
    </location>
    <ligand>
        <name>Zn(2+)</name>
        <dbReference type="ChEBI" id="CHEBI:29105"/>
        <note>catalytic</note>
    </ligand>
</feature>
<evidence type="ECO:0000256" key="1">
    <source>
        <dbReference type="ARBA" id="ARBA00002151"/>
    </source>
</evidence>
<dbReference type="KEGG" id="adin:H7849_00810"/>
<dbReference type="GO" id="GO:0009231">
    <property type="term" value="P:riboflavin biosynthetic process"/>
    <property type="evidence" value="ECO:0007669"/>
    <property type="project" value="UniProtKB-UniPathway"/>
</dbReference>
<dbReference type="InterPro" id="IPR024072">
    <property type="entry name" value="DHFR-like_dom_sf"/>
</dbReference>
<dbReference type="InterPro" id="IPR050765">
    <property type="entry name" value="Riboflavin_Biosynth_HTPR"/>
</dbReference>
<feature type="binding site" evidence="14">
    <location>
        <position position="194"/>
    </location>
    <ligand>
        <name>NADP(+)</name>
        <dbReference type="ChEBI" id="CHEBI:58349"/>
    </ligand>
</feature>
<dbReference type="Proteomes" id="UP000515312">
    <property type="component" value="Chromosome"/>
</dbReference>
<feature type="domain" description="CMP/dCMP-type deaminase" evidence="16">
    <location>
        <begin position="1"/>
        <end position="130"/>
    </location>
</feature>
<protein>
    <recommendedName>
        <fullName evidence="12">Riboflavin biosynthesis protein RibD</fullName>
    </recommendedName>
    <domain>
        <recommendedName>
            <fullName evidence="12">Diaminohydroxyphosphoribosylaminopyrimidine deaminase</fullName>
            <shortName evidence="12">DRAP deaminase</shortName>
            <ecNumber evidence="12">3.5.4.26</ecNumber>
        </recommendedName>
        <alternativeName>
            <fullName evidence="12">Riboflavin-specific deaminase</fullName>
        </alternativeName>
    </domain>
    <domain>
        <recommendedName>
            <fullName evidence="12">5-amino-6-(5-phosphoribosylamino)uracil reductase</fullName>
            <ecNumber evidence="12">1.1.1.193</ecNumber>
        </recommendedName>
        <alternativeName>
            <fullName evidence="12">HTP reductase</fullName>
        </alternativeName>
    </domain>
</protein>
<evidence type="ECO:0000256" key="10">
    <source>
        <dbReference type="ARBA" id="ARBA00023002"/>
    </source>
</evidence>
<evidence type="ECO:0000256" key="12">
    <source>
        <dbReference type="PIRNR" id="PIRNR006769"/>
    </source>
</evidence>
<dbReference type="InterPro" id="IPR016192">
    <property type="entry name" value="APOBEC/CMP_deaminase_Zn-bd"/>
</dbReference>
<evidence type="ECO:0000256" key="13">
    <source>
        <dbReference type="PIRSR" id="PIRSR006769-1"/>
    </source>
</evidence>
<keyword evidence="18" id="KW-1185">Reference proteome</keyword>
<dbReference type="GO" id="GO:0008835">
    <property type="term" value="F:diaminohydroxyphosphoribosylaminopyrimidine deaminase activity"/>
    <property type="evidence" value="ECO:0007669"/>
    <property type="project" value="UniProtKB-EC"/>
</dbReference>
<evidence type="ECO:0000256" key="6">
    <source>
        <dbReference type="ARBA" id="ARBA00022619"/>
    </source>
</evidence>
<comment type="cofactor">
    <cofactor evidence="12 15">
        <name>Zn(2+)</name>
        <dbReference type="ChEBI" id="CHEBI:29105"/>
    </cofactor>
    <text evidence="12 15">Binds 1 zinc ion.</text>
</comment>
<feature type="binding site" evidence="15">
    <location>
        <position position="45"/>
    </location>
    <ligand>
        <name>Zn(2+)</name>
        <dbReference type="ChEBI" id="CHEBI:29105"/>
        <note>catalytic</note>
    </ligand>
</feature>
<comment type="function">
    <text evidence="1 12">Converts 2,5-diamino-6-(ribosylamino)-4(3h)-pyrimidinone 5'-phosphate into 5-amino-6-(ribosylamino)-2,4(1h,3h)-pyrimidinedione 5'-phosphate.</text>
</comment>
<evidence type="ECO:0000256" key="2">
    <source>
        <dbReference type="ARBA" id="ARBA00004882"/>
    </source>
</evidence>
<organism evidence="17 18">
    <name type="scientific">Alloacidobacterium dinghuense</name>
    <dbReference type="NCBI Taxonomy" id="2763107"/>
    <lineage>
        <taxon>Bacteria</taxon>
        <taxon>Pseudomonadati</taxon>
        <taxon>Acidobacteriota</taxon>
        <taxon>Terriglobia</taxon>
        <taxon>Terriglobales</taxon>
        <taxon>Acidobacteriaceae</taxon>
        <taxon>Alloacidobacterium</taxon>
    </lineage>
</organism>
<evidence type="ECO:0000256" key="4">
    <source>
        <dbReference type="ARBA" id="ARBA00005259"/>
    </source>
</evidence>
<comment type="pathway">
    <text evidence="2 12">Cofactor biosynthesis; riboflavin biosynthesis; 5-amino-6-(D-ribitylamino)uracil from GTP: step 2/4.</text>
</comment>
<dbReference type="UniPathway" id="UPA00275">
    <property type="reaction ID" value="UER00401"/>
</dbReference>
<evidence type="ECO:0000256" key="11">
    <source>
        <dbReference type="ARBA" id="ARBA00023268"/>
    </source>
</evidence>
<dbReference type="PANTHER" id="PTHR38011">
    <property type="entry name" value="DIHYDROFOLATE REDUCTASE FAMILY PROTEIN (AFU_ORTHOLOGUE AFUA_8G06820)"/>
    <property type="match status" value="1"/>
</dbReference>
<proteinExistence type="inferred from homology"/>
<sequence>MARALELAERSVGVSSPNPAVGCVLVQRDGSLVGEGYHEYDKLDHAEIVALKQAGEKARGATAYVTLEPCSHQGRTGPCADALIAAQVSRVVIAIGDPNPQVNGQGVAKLWAGGIFVTTDVLRDEARALNDGFAKYIQHRLPFVTLKAGVSLDGRIAPGHVPMGQTHYITSEASRAAAQRMRHASDAVITGVDTVIADDPLLTDRSGLPRRRPLLRVVLDSSLRLPVSSKLVKSAQGDLLIFHASPASDRVWGLEDAGVRLERLEAVDGHVSLPHVLKRLGEMQVLSAMLEAGSRLNSAALAQGIVDKLCLFYAPRFLGSDAVPLLADGGRIEPAMKRISWKAIGDDVCFEGYLHNPWN</sequence>
<dbReference type="EMBL" id="CP060394">
    <property type="protein sequence ID" value="QNI34712.1"/>
    <property type="molecule type" value="Genomic_DNA"/>
</dbReference>
<dbReference type="SUPFAM" id="SSF53927">
    <property type="entry name" value="Cytidine deaminase-like"/>
    <property type="match status" value="1"/>
</dbReference>
<evidence type="ECO:0000256" key="7">
    <source>
        <dbReference type="ARBA" id="ARBA00022723"/>
    </source>
</evidence>
<keyword evidence="8 12" id="KW-0862">Zinc</keyword>
<evidence type="ECO:0000256" key="9">
    <source>
        <dbReference type="ARBA" id="ARBA00022857"/>
    </source>
</evidence>
<feature type="binding site" evidence="14">
    <location>
        <position position="291"/>
    </location>
    <ligand>
        <name>substrate</name>
    </ligand>
</feature>
<feature type="binding site" evidence="14">
    <location>
        <position position="221"/>
    </location>
    <ligand>
        <name>NADP(+)</name>
        <dbReference type="ChEBI" id="CHEBI:58349"/>
    </ligand>
</feature>
<dbReference type="AlphaFoldDB" id="A0A7G8BQ92"/>
<dbReference type="GO" id="GO:0008270">
    <property type="term" value="F:zinc ion binding"/>
    <property type="evidence" value="ECO:0007669"/>
    <property type="project" value="InterPro"/>
</dbReference>
<dbReference type="InterPro" id="IPR016193">
    <property type="entry name" value="Cytidine_deaminase-like"/>
</dbReference>
<comment type="catalytic activity">
    <reaction evidence="12">
        <text>2,5-diamino-6-hydroxy-4-(5-phosphoribosylamino)-pyrimidine + H2O + H(+) = 5-amino-6-(5-phospho-D-ribosylamino)uracil + NH4(+)</text>
        <dbReference type="Rhea" id="RHEA:21868"/>
        <dbReference type="ChEBI" id="CHEBI:15377"/>
        <dbReference type="ChEBI" id="CHEBI:15378"/>
        <dbReference type="ChEBI" id="CHEBI:28938"/>
        <dbReference type="ChEBI" id="CHEBI:58453"/>
        <dbReference type="ChEBI" id="CHEBI:58614"/>
        <dbReference type="EC" id="3.5.4.26"/>
    </reaction>
</comment>
<dbReference type="SUPFAM" id="SSF53597">
    <property type="entry name" value="Dihydrofolate reductase-like"/>
    <property type="match status" value="1"/>
</dbReference>
<name>A0A7G8BQ92_9BACT</name>
<evidence type="ECO:0000256" key="14">
    <source>
        <dbReference type="PIRSR" id="PIRSR006769-2"/>
    </source>
</evidence>
<keyword evidence="9 12" id="KW-0521">NADP</keyword>
<dbReference type="NCBIfam" id="TIGR00326">
    <property type="entry name" value="eubact_ribD"/>
    <property type="match status" value="1"/>
</dbReference>
<evidence type="ECO:0000256" key="5">
    <source>
        <dbReference type="ARBA" id="ARBA00007417"/>
    </source>
</evidence>
<comment type="similarity">
    <text evidence="4 12">In the N-terminal section; belongs to the cytidine and deoxycytidylate deaminase family.</text>
</comment>
<evidence type="ECO:0000256" key="8">
    <source>
        <dbReference type="ARBA" id="ARBA00022833"/>
    </source>
</evidence>
<evidence type="ECO:0000256" key="3">
    <source>
        <dbReference type="ARBA" id="ARBA00004910"/>
    </source>
</evidence>
<feature type="binding site" evidence="14">
    <location>
        <position position="202"/>
    </location>
    <ligand>
        <name>substrate</name>
    </ligand>
</feature>
<feature type="binding site" evidence="14">
    <location>
        <position position="182"/>
    </location>
    <ligand>
        <name>substrate</name>
    </ligand>
</feature>
<feature type="binding site" evidence="14">
    <location>
        <position position="205"/>
    </location>
    <ligand>
        <name>substrate</name>
    </ligand>
</feature>
<dbReference type="Pfam" id="PF01872">
    <property type="entry name" value="RibD_C"/>
    <property type="match status" value="1"/>
</dbReference>
<feature type="binding site" evidence="14">
    <location>
        <position position="198"/>
    </location>
    <ligand>
        <name>NADP(+)</name>
        <dbReference type="ChEBI" id="CHEBI:58349"/>
    </ligand>
</feature>
<dbReference type="InterPro" id="IPR002125">
    <property type="entry name" value="CMP_dCMP_dom"/>
</dbReference>
<keyword evidence="12 17" id="KW-0378">Hydrolase</keyword>
<keyword evidence="7 12" id="KW-0479">Metal-binding</keyword>
<dbReference type="PIRSF" id="PIRSF006769">
    <property type="entry name" value="RibD"/>
    <property type="match status" value="1"/>
</dbReference>
<evidence type="ECO:0000256" key="15">
    <source>
        <dbReference type="PIRSR" id="PIRSR006769-3"/>
    </source>
</evidence>
<dbReference type="Gene3D" id="3.40.140.10">
    <property type="entry name" value="Cytidine Deaminase, domain 2"/>
    <property type="match status" value="1"/>
</dbReference>
<keyword evidence="10 12" id="KW-0560">Oxidoreductase</keyword>
<evidence type="ECO:0000259" key="16">
    <source>
        <dbReference type="PROSITE" id="PS51747"/>
    </source>
</evidence>
<comment type="similarity">
    <text evidence="5 12">In the C-terminal section; belongs to the HTP reductase family.</text>
</comment>
<feature type="binding site" evidence="15">
    <location>
        <position position="79"/>
    </location>
    <ligand>
        <name>Zn(2+)</name>
        <dbReference type="ChEBI" id="CHEBI:29105"/>
        <note>catalytic</note>
    </ligand>
</feature>
<dbReference type="EC" id="1.1.1.193" evidence="12"/>
<feature type="binding site" evidence="14">
    <location>
        <position position="149"/>
    </location>
    <ligand>
        <name>NADP(+)</name>
        <dbReference type="ChEBI" id="CHEBI:58349"/>
    </ligand>
</feature>
<dbReference type="PANTHER" id="PTHR38011:SF7">
    <property type="entry name" value="2,5-DIAMINO-6-RIBOSYLAMINO-4(3H)-PYRIMIDINONE 5'-PHOSPHATE REDUCTASE"/>
    <property type="match status" value="1"/>
</dbReference>
<dbReference type="CDD" id="cd01284">
    <property type="entry name" value="Riboflavin_deaminase-reductase"/>
    <property type="match status" value="1"/>
</dbReference>
<keyword evidence="6 12" id="KW-0686">Riboflavin biosynthesis</keyword>
<evidence type="ECO:0000313" key="17">
    <source>
        <dbReference type="EMBL" id="QNI34712.1"/>
    </source>
</evidence>
<dbReference type="PROSITE" id="PS00903">
    <property type="entry name" value="CYT_DCMP_DEAMINASES_1"/>
    <property type="match status" value="1"/>
</dbReference>
<dbReference type="EC" id="3.5.4.26" evidence="12"/>
<keyword evidence="11" id="KW-0511">Multifunctional enzyme</keyword>
<dbReference type="PROSITE" id="PS51747">
    <property type="entry name" value="CYT_DCMP_DEAMINASES_2"/>
    <property type="match status" value="1"/>
</dbReference>
<dbReference type="InterPro" id="IPR002734">
    <property type="entry name" value="RibDG_C"/>
</dbReference>
<evidence type="ECO:0000313" key="18">
    <source>
        <dbReference type="Proteomes" id="UP000515312"/>
    </source>
</evidence>
<comment type="pathway">
    <text evidence="3 12">Cofactor biosynthesis; riboflavin biosynthesis; 5-amino-6-(D-ribitylamino)uracil from GTP: step 3/4.</text>
</comment>
<dbReference type="GO" id="GO:0008703">
    <property type="term" value="F:5-amino-6-(5-phosphoribosylamino)uracil reductase activity"/>
    <property type="evidence" value="ECO:0007669"/>
    <property type="project" value="UniProtKB-EC"/>
</dbReference>
<reference evidence="17 18" key="1">
    <citation type="submission" date="2020-08" db="EMBL/GenBank/DDBJ databases">
        <title>Edaphobacter telluris sp. nov. and Acidobacterium dinghuensis sp. nov., two acidobacteria isolated from forest soil.</title>
        <authorList>
            <person name="Fu J."/>
            <person name="Qiu L."/>
        </authorList>
    </citation>
    <scope>NUCLEOTIDE SEQUENCE [LARGE SCALE GENOMIC DNA]</scope>
    <source>
        <strain evidence="17">4Y35</strain>
    </source>
</reference>
<feature type="binding site" evidence="14">
    <location>
        <begin position="293"/>
        <end position="299"/>
    </location>
    <ligand>
        <name>NADP(+)</name>
        <dbReference type="ChEBI" id="CHEBI:58349"/>
    </ligand>
</feature>